<dbReference type="Proteomes" id="UP000193396">
    <property type="component" value="Unassembled WGS sequence"/>
</dbReference>
<keyword evidence="1" id="KW-0472">Membrane</keyword>
<gene>
    <name evidence="2" type="ORF">TALK_17875</name>
</gene>
<comment type="caution">
    <text evidence="2">The sequence shown here is derived from an EMBL/GenBank/DDBJ whole genome shotgun (WGS) entry which is preliminary data.</text>
</comment>
<dbReference type="InterPro" id="IPR021333">
    <property type="entry name" value="DUF2946"/>
</dbReference>
<keyword evidence="1" id="KW-1133">Transmembrane helix</keyword>
<dbReference type="OrthoDB" id="7364978at2"/>
<protein>
    <recommendedName>
        <fullName evidence="4">DUF2946 domain-containing protein</fullName>
    </recommendedName>
</protein>
<dbReference type="STRING" id="1293890.TALK_17875"/>
<evidence type="ECO:0000313" key="3">
    <source>
        <dbReference type="Proteomes" id="UP000193396"/>
    </source>
</evidence>
<sequence>MIYVIVAPVDFGHTTIMSSDVRPMPFRISTRTAGYILRVWFLAFVMLMAGVTQSGFITALLGGQGNGQLTAISGALATPGGDVILICTGDGIRAVATGDGSPLPSSSPSQGHSTGHGFCSLCASHHGAVASFIAPLGVPVSVVQDAEYAQARLIATRMTRARTRHSRAPPVSI</sequence>
<name>A0A1Y2L7L7_9PROT</name>
<proteinExistence type="predicted"/>
<dbReference type="Pfam" id="PF11162">
    <property type="entry name" value="DUF2946"/>
    <property type="match status" value="1"/>
</dbReference>
<evidence type="ECO:0000313" key="2">
    <source>
        <dbReference type="EMBL" id="OSQ45330.1"/>
    </source>
</evidence>
<feature type="transmembrane region" description="Helical" evidence="1">
    <location>
        <begin position="32"/>
        <end position="51"/>
    </location>
</feature>
<evidence type="ECO:0008006" key="4">
    <source>
        <dbReference type="Google" id="ProtNLM"/>
    </source>
</evidence>
<organism evidence="2 3">
    <name type="scientific">Thalassospira alkalitolerans</name>
    <dbReference type="NCBI Taxonomy" id="1293890"/>
    <lineage>
        <taxon>Bacteria</taxon>
        <taxon>Pseudomonadati</taxon>
        <taxon>Pseudomonadota</taxon>
        <taxon>Alphaproteobacteria</taxon>
        <taxon>Rhodospirillales</taxon>
        <taxon>Thalassospiraceae</taxon>
        <taxon>Thalassospira</taxon>
    </lineage>
</organism>
<dbReference type="AlphaFoldDB" id="A0A1Y2L7L7"/>
<dbReference type="EMBL" id="JFKB01000015">
    <property type="protein sequence ID" value="OSQ45330.1"/>
    <property type="molecule type" value="Genomic_DNA"/>
</dbReference>
<keyword evidence="3" id="KW-1185">Reference proteome</keyword>
<dbReference type="RefSeq" id="WP_139833875.1">
    <property type="nucleotide sequence ID" value="NZ_JBLXAE010000021.1"/>
</dbReference>
<keyword evidence="1" id="KW-0812">Transmembrane</keyword>
<accession>A0A1Y2L7L7</accession>
<evidence type="ECO:0000256" key="1">
    <source>
        <dbReference type="SAM" id="Phobius"/>
    </source>
</evidence>
<reference evidence="2 3" key="1">
    <citation type="submission" date="2014-03" db="EMBL/GenBank/DDBJ databases">
        <title>The draft genome sequence of Thalassospira alkalitolerans JCM 18968.</title>
        <authorList>
            <person name="Lai Q."/>
            <person name="Shao Z."/>
        </authorList>
    </citation>
    <scope>NUCLEOTIDE SEQUENCE [LARGE SCALE GENOMIC DNA]</scope>
    <source>
        <strain evidence="2 3">JCM 18968</strain>
    </source>
</reference>